<gene>
    <name evidence="7" type="ORF">DI632_01610</name>
</gene>
<dbReference type="AlphaFoldDB" id="A0A2W4ZHD5"/>
<comment type="pathway">
    <text evidence="1">Carbohydrate degradation; glycolysis; D-glyceraldehyde 3-phosphate and glycerone phosphate from D-glucose: step 4/4.</text>
</comment>
<name>A0A2W4ZHD5_9SPHN</name>
<proteinExistence type="inferred from homology"/>
<dbReference type="SUPFAM" id="SSF51569">
    <property type="entry name" value="Aldolase"/>
    <property type="match status" value="1"/>
</dbReference>
<evidence type="ECO:0000313" key="8">
    <source>
        <dbReference type="Proteomes" id="UP000248614"/>
    </source>
</evidence>
<keyword evidence="4" id="KW-0324">Glycolysis</keyword>
<dbReference type="GO" id="GO:0006096">
    <property type="term" value="P:glycolytic process"/>
    <property type="evidence" value="ECO:0007669"/>
    <property type="project" value="UniProtKB-UniPathway"/>
</dbReference>
<evidence type="ECO:0000256" key="3">
    <source>
        <dbReference type="ARBA" id="ARBA00013068"/>
    </source>
</evidence>
<evidence type="ECO:0000256" key="2">
    <source>
        <dbReference type="ARBA" id="ARBA00010387"/>
    </source>
</evidence>
<accession>A0A2W4ZHD5</accession>
<dbReference type="EMBL" id="QFNF01000002">
    <property type="protein sequence ID" value="PZO80757.1"/>
    <property type="molecule type" value="Genomic_DNA"/>
</dbReference>
<evidence type="ECO:0000313" key="7">
    <source>
        <dbReference type="EMBL" id="PZO80757.1"/>
    </source>
</evidence>
<organism evidence="7 8">
    <name type="scientific">Sphingomonas hengshuiensis</name>
    <dbReference type="NCBI Taxonomy" id="1609977"/>
    <lineage>
        <taxon>Bacteria</taxon>
        <taxon>Pseudomonadati</taxon>
        <taxon>Pseudomonadota</taxon>
        <taxon>Alphaproteobacteria</taxon>
        <taxon>Sphingomonadales</taxon>
        <taxon>Sphingomonadaceae</taxon>
        <taxon>Sphingomonas</taxon>
    </lineage>
</organism>
<reference evidence="7 8" key="1">
    <citation type="submission" date="2017-08" db="EMBL/GenBank/DDBJ databases">
        <title>Infants hospitalized years apart are colonized by the same room-sourced microbial strains.</title>
        <authorList>
            <person name="Brooks B."/>
            <person name="Olm M.R."/>
            <person name="Firek B.A."/>
            <person name="Baker R."/>
            <person name="Thomas B.C."/>
            <person name="Morowitz M.J."/>
            <person name="Banfield J.F."/>
        </authorList>
    </citation>
    <scope>NUCLEOTIDE SEQUENCE [LARGE SCALE GENOMIC DNA]</scope>
    <source>
        <strain evidence="7">S2_018_000_R3_110</strain>
    </source>
</reference>
<evidence type="ECO:0000256" key="5">
    <source>
        <dbReference type="ARBA" id="ARBA00023239"/>
    </source>
</evidence>
<dbReference type="InterPro" id="IPR013785">
    <property type="entry name" value="Aldolase_TIM"/>
</dbReference>
<evidence type="ECO:0000256" key="4">
    <source>
        <dbReference type="ARBA" id="ARBA00023152"/>
    </source>
</evidence>
<evidence type="ECO:0000256" key="6">
    <source>
        <dbReference type="ARBA" id="ARBA00029799"/>
    </source>
</evidence>
<dbReference type="UniPathway" id="UPA00109">
    <property type="reaction ID" value="UER00183"/>
</dbReference>
<dbReference type="GO" id="GO:0004332">
    <property type="term" value="F:fructose-bisphosphate aldolase activity"/>
    <property type="evidence" value="ECO:0007669"/>
    <property type="project" value="UniProtKB-EC"/>
</dbReference>
<comment type="caution">
    <text evidence="7">The sequence shown here is derived from an EMBL/GenBank/DDBJ whole genome shotgun (WGS) entry which is preliminary data.</text>
</comment>
<dbReference type="Pfam" id="PF00274">
    <property type="entry name" value="Glycolytic"/>
    <property type="match status" value="1"/>
</dbReference>
<protein>
    <recommendedName>
        <fullName evidence="3">fructose-bisphosphate aldolase</fullName>
        <ecNumber evidence="3">4.1.2.13</ecNumber>
    </recommendedName>
    <alternativeName>
        <fullName evidence="6">Fructose-bisphosphate aldolase class I</fullName>
    </alternativeName>
</protein>
<comment type="similarity">
    <text evidence="2">Belongs to the class I fructose-bisphosphate aldolase family.</text>
</comment>
<dbReference type="Proteomes" id="UP000248614">
    <property type="component" value="Unassembled WGS sequence"/>
</dbReference>
<dbReference type="PANTHER" id="PTHR11627">
    <property type="entry name" value="FRUCTOSE-BISPHOSPHATE ALDOLASE"/>
    <property type="match status" value="1"/>
</dbReference>
<sequence length="301" mass="31946">MNTADMTAKIADGQGFIAALDQSGGSTPKALKGYGVEDGAWATDEEMFGLIHDMRARIILSDAFTGDKVIGAILFERTMDGQAGGKPVPQALADKGVVPFLKIDKGLEDEADGVQLMKPIPGLDDLLARAAGLGIFGTKERSVVNLANRDGIAAIVRQQFEVARQVIAAGLMPIIEPEVNIKSAERAEADRILLDETLEALDALTGDDKVMLKLSLPATPGLFQPLVDHPRVLRVVALSGGFSRTEACAELAKNPGIIASFSRALLSDLRQQMTDAEFDRALGDAIDEIHCASTEKTPLAA</sequence>
<evidence type="ECO:0000256" key="1">
    <source>
        <dbReference type="ARBA" id="ARBA00004714"/>
    </source>
</evidence>
<keyword evidence="5" id="KW-0456">Lyase</keyword>
<dbReference type="InterPro" id="IPR000741">
    <property type="entry name" value="FBA_I"/>
</dbReference>
<dbReference type="EC" id="4.1.2.13" evidence="3"/>
<dbReference type="Gene3D" id="3.20.20.70">
    <property type="entry name" value="Aldolase class I"/>
    <property type="match status" value="1"/>
</dbReference>
<dbReference type="NCBIfam" id="NF003784">
    <property type="entry name" value="PRK05377.1"/>
    <property type="match status" value="1"/>
</dbReference>